<dbReference type="EMBL" id="KE503208">
    <property type="protein sequence ID" value="EPX70570.1"/>
    <property type="molecule type" value="Genomic_DNA"/>
</dbReference>
<organism evidence="7 8">
    <name type="scientific">Schizosaccharomyces octosporus (strain yFS286)</name>
    <name type="common">Fission yeast</name>
    <name type="synonym">Octosporomyces octosporus</name>
    <dbReference type="NCBI Taxonomy" id="483514"/>
    <lineage>
        <taxon>Eukaryota</taxon>
        <taxon>Fungi</taxon>
        <taxon>Dikarya</taxon>
        <taxon>Ascomycota</taxon>
        <taxon>Taphrinomycotina</taxon>
        <taxon>Schizosaccharomycetes</taxon>
        <taxon>Schizosaccharomycetales</taxon>
        <taxon>Schizosaccharomycetaceae</taxon>
        <taxon>Schizosaccharomyces</taxon>
    </lineage>
</organism>
<evidence type="ECO:0000256" key="1">
    <source>
        <dbReference type="ARBA" id="ARBA00004141"/>
    </source>
</evidence>
<dbReference type="AlphaFoldDB" id="S9QW80"/>
<keyword evidence="5 6" id="KW-0472">Membrane</keyword>
<evidence type="ECO:0000313" key="8">
    <source>
        <dbReference type="Proteomes" id="UP000016088"/>
    </source>
</evidence>
<dbReference type="Proteomes" id="UP000016088">
    <property type="component" value="Unassembled WGS sequence"/>
</dbReference>
<dbReference type="Pfam" id="PF05277">
    <property type="entry name" value="DUF726"/>
    <property type="match status" value="1"/>
</dbReference>
<dbReference type="PANTHER" id="PTHR17920">
    <property type="entry name" value="TRANSMEMBRANE AND COILED-COIL DOMAIN-CONTAINING PROTEIN 4 TMCO4"/>
    <property type="match status" value="1"/>
</dbReference>
<keyword evidence="3 6" id="KW-0812">Transmembrane</keyword>
<name>S9QW80_SCHOY</name>
<reference evidence="7 8" key="1">
    <citation type="journal article" date="2011" name="Science">
        <title>Comparative functional genomics of the fission yeasts.</title>
        <authorList>
            <person name="Rhind N."/>
            <person name="Chen Z."/>
            <person name="Yassour M."/>
            <person name="Thompson D.A."/>
            <person name="Haas B.J."/>
            <person name="Habib N."/>
            <person name="Wapinski I."/>
            <person name="Roy S."/>
            <person name="Lin M.F."/>
            <person name="Heiman D.I."/>
            <person name="Young S.K."/>
            <person name="Furuya K."/>
            <person name="Guo Y."/>
            <person name="Pidoux A."/>
            <person name="Chen H.M."/>
            <person name="Robbertse B."/>
            <person name="Goldberg J.M."/>
            <person name="Aoki K."/>
            <person name="Bayne E.H."/>
            <person name="Berlin A.M."/>
            <person name="Desjardins C.A."/>
            <person name="Dobbs E."/>
            <person name="Dukaj L."/>
            <person name="Fan L."/>
            <person name="FitzGerald M.G."/>
            <person name="French C."/>
            <person name="Gujja S."/>
            <person name="Hansen K."/>
            <person name="Keifenheim D."/>
            <person name="Levin J.Z."/>
            <person name="Mosher R.A."/>
            <person name="Mueller C.A."/>
            <person name="Pfiffner J."/>
            <person name="Priest M."/>
            <person name="Russ C."/>
            <person name="Smialowska A."/>
            <person name="Swoboda P."/>
            <person name="Sykes S.M."/>
            <person name="Vaughn M."/>
            <person name="Vengrova S."/>
            <person name="Yoder R."/>
            <person name="Zeng Q."/>
            <person name="Allshire R."/>
            <person name="Baulcombe D."/>
            <person name="Birren B.W."/>
            <person name="Brown W."/>
            <person name="Ekwall K."/>
            <person name="Kellis M."/>
            <person name="Leatherwood J."/>
            <person name="Levin H."/>
            <person name="Margalit H."/>
            <person name="Martienssen R."/>
            <person name="Nieduszynski C.A."/>
            <person name="Spatafora J.W."/>
            <person name="Friedman N."/>
            <person name="Dalgaard J.Z."/>
            <person name="Baumann P."/>
            <person name="Niki H."/>
            <person name="Regev A."/>
            <person name="Nusbaum C."/>
        </authorList>
    </citation>
    <scope>NUCLEOTIDE SEQUENCE [LARGE SCALE GENOMIC DNA]</scope>
    <source>
        <strain evidence="8">yFS286</strain>
    </source>
</reference>
<dbReference type="RefSeq" id="XP_013020682.1">
    <property type="nucleotide sequence ID" value="XM_013165228.1"/>
</dbReference>
<dbReference type="InterPro" id="IPR007941">
    <property type="entry name" value="DUF726"/>
</dbReference>
<comment type="similarity">
    <text evidence="2">Belongs to the TMCO4 family.</text>
</comment>
<protein>
    <submittedName>
        <fullName evidence="7">DUF726 family protein</fullName>
    </submittedName>
</protein>
<dbReference type="GeneID" id="25033350"/>
<dbReference type="InterPro" id="IPR029058">
    <property type="entry name" value="AB_hydrolase_fold"/>
</dbReference>
<sequence length="557" mass="61880">MAEQQLISLFDDEHCTKYTILIASTLGRMKETRDISFNAGEQQLSEKEKKEWDIFHEKYDEWAVSVVHRTGSALDPSTPKDATEVKKFRSFSEAEKGECFIKCLLLLLVSLGDYSSNSRQLLYLVSKELHQPEEIPHKAEFITSSMLIETFKKIESNEKWYELSQSQKVRKRITMGLAGIAGGALIGVTGGLAAPLVASGLGVLFAGLGLGTMIGASYLGTLITSAPMITTLFGGFGAKMSINQVHEISRGISDFEFIPLEASSNLSMTIGVAGWLESPQDAADTWYPLTFGDKSYYWGDFYALKFEVQAFVDLGKVISRILFTTSLSWVQDEVIKRTILAPLSAALWPLGLLRIGNILGNSWRVVFNLSIKAGEALANGLCMRAQGKRPVTLIGFSLGSRTIFECLLKLAERYEIGIVENVIIMGTPASTDPKLWKKMRSVVSGRLVNVYSKNDYVLQLVYKTNSIQTRATGLEPIALNSSCVENVDVGDLIEGHLQYRWLLPKILKERLGYTCISDEVIQQLQLRGKSFEQSQRELLNEDAKQQEIIFDASEGSE</sequence>
<dbReference type="SUPFAM" id="SSF53474">
    <property type="entry name" value="alpha/beta-Hydrolases"/>
    <property type="match status" value="1"/>
</dbReference>
<gene>
    <name evidence="7" type="ORF">SOCG_04386</name>
</gene>
<comment type="subcellular location">
    <subcellularLocation>
        <location evidence="1">Membrane</location>
        <topology evidence="1">Multi-pass membrane protein</topology>
    </subcellularLocation>
</comment>
<dbReference type="PANTHER" id="PTHR17920:SF22">
    <property type="entry name" value="DUF726 DOMAIN PROTEIN (AFU_ORTHOLOGUE AFUA_2G12860)"/>
    <property type="match status" value="1"/>
</dbReference>
<accession>S9QW80</accession>
<evidence type="ECO:0000256" key="2">
    <source>
        <dbReference type="ARBA" id="ARBA00009824"/>
    </source>
</evidence>
<evidence type="ECO:0000256" key="4">
    <source>
        <dbReference type="ARBA" id="ARBA00022989"/>
    </source>
</evidence>
<proteinExistence type="inferred from homology"/>
<dbReference type="OrthoDB" id="277931at2759"/>
<dbReference type="GO" id="GO:0016020">
    <property type="term" value="C:membrane"/>
    <property type="evidence" value="ECO:0007669"/>
    <property type="project" value="UniProtKB-SubCell"/>
</dbReference>
<evidence type="ECO:0000256" key="3">
    <source>
        <dbReference type="ARBA" id="ARBA00022692"/>
    </source>
</evidence>
<keyword evidence="4 6" id="KW-1133">Transmembrane helix</keyword>
<keyword evidence="8" id="KW-1185">Reference proteome</keyword>
<evidence type="ECO:0000256" key="6">
    <source>
        <dbReference type="SAM" id="Phobius"/>
    </source>
</evidence>
<dbReference type="HOGENOM" id="CLU_007407_0_1_1"/>
<feature type="transmembrane region" description="Helical" evidence="6">
    <location>
        <begin position="173"/>
        <end position="197"/>
    </location>
</feature>
<dbReference type="eggNOG" id="KOG2385">
    <property type="taxonomic scope" value="Eukaryota"/>
</dbReference>
<dbReference type="OMA" id="FAFIPIR"/>
<evidence type="ECO:0000256" key="5">
    <source>
        <dbReference type="ARBA" id="ARBA00023136"/>
    </source>
</evidence>
<evidence type="ECO:0000313" key="7">
    <source>
        <dbReference type="EMBL" id="EPX70570.1"/>
    </source>
</evidence>
<dbReference type="VEuPathDB" id="FungiDB:SOCG_04386"/>